<proteinExistence type="predicted"/>
<evidence type="ECO:0000313" key="2">
    <source>
        <dbReference type="EMBL" id="KZP22970.1"/>
    </source>
</evidence>
<feature type="compositionally biased region" description="Polar residues" evidence="1">
    <location>
        <begin position="70"/>
        <end position="82"/>
    </location>
</feature>
<accession>A0A166LHS7</accession>
<feature type="region of interest" description="Disordered" evidence="1">
    <location>
        <begin position="70"/>
        <end position="112"/>
    </location>
</feature>
<dbReference type="AlphaFoldDB" id="A0A166LHS7"/>
<dbReference type="Proteomes" id="UP000076532">
    <property type="component" value="Unassembled WGS sequence"/>
</dbReference>
<sequence length="441" mass="49020">MPGAASTLLSEPQVDPQLIIADINHTKVLLIKYKKANKVNKAKLGGENYNEGLKQKLEGFLDELRKAQDDPTTMCTGDQEPSLNGKGHKDMNAMDVDGEGEGEVEQEEEEEEEETITAADILAMRCRWVDGLHQKALEGFPVKPIHLGKLIESIGSIIVGRMSQQGVECYKTGWLQLQKYGNFACQTEDDISPDVIGWRRDTRPEPDWKEVLHTLKWIEEANGENQKQKDKEGDAFLGTVEAGKAVALLVLGNRSSNMKCLTCHNSARGQNKPKRGQAWLDEVDPAIDRLSCGCLTSTSLLELVMTKTVAATHPNFPTRPVEKKSKSESTFPHSDFHFNPITIGMVEAFIFDLTRLNPVDLLCQPQVRGLRAVVGTMLQLETLYQDALNEAEDEGDERYQEELNLIGDVKKKMYRFSQKLASLQEENGLPGGSVVHCSEAA</sequence>
<protein>
    <submittedName>
        <fullName evidence="2">Uncharacterized protein</fullName>
    </submittedName>
</protein>
<reference evidence="2 3" key="1">
    <citation type="journal article" date="2016" name="Mol. Biol. Evol.">
        <title>Comparative Genomics of Early-Diverging Mushroom-Forming Fungi Provides Insights into the Origins of Lignocellulose Decay Capabilities.</title>
        <authorList>
            <person name="Nagy L.G."/>
            <person name="Riley R."/>
            <person name="Tritt A."/>
            <person name="Adam C."/>
            <person name="Daum C."/>
            <person name="Floudas D."/>
            <person name="Sun H."/>
            <person name="Yadav J.S."/>
            <person name="Pangilinan J."/>
            <person name="Larsson K.H."/>
            <person name="Matsuura K."/>
            <person name="Barry K."/>
            <person name="Labutti K."/>
            <person name="Kuo R."/>
            <person name="Ohm R.A."/>
            <person name="Bhattacharya S.S."/>
            <person name="Shirouzu T."/>
            <person name="Yoshinaga Y."/>
            <person name="Martin F.M."/>
            <person name="Grigoriev I.V."/>
            <person name="Hibbett D.S."/>
        </authorList>
    </citation>
    <scope>NUCLEOTIDE SEQUENCE [LARGE SCALE GENOMIC DNA]</scope>
    <source>
        <strain evidence="2 3">CBS 109695</strain>
    </source>
</reference>
<gene>
    <name evidence="2" type="ORF">FIBSPDRAFT_1015803</name>
</gene>
<evidence type="ECO:0000313" key="3">
    <source>
        <dbReference type="Proteomes" id="UP000076532"/>
    </source>
</evidence>
<organism evidence="2 3">
    <name type="scientific">Athelia psychrophila</name>
    <dbReference type="NCBI Taxonomy" id="1759441"/>
    <lineage>
        <taxon>Eukaryota</taxon>
        <taxon>Fungi</taxon>
        <taxon>Dikarya</taxon>
        <taxon>Basidiomycota</taxon>
        <taxon>Agaricomycotina</taxon>
        <taxon>Agaricomycetes</taxon>
        <taxon>Agaricomycetidae</taxon>
        <taxon>Atheliales</taxon>
        <taxon>Atheliaceae</taxon>
        <taxon>Athelia</taxon>
    </lineage>
</organism>
<feature type="compositionally biased region" description="Acidic residues" evidence="1">
    <location>
        <begin position="96"/>
        <end position="112"/>
    </location>
</feature>
<keyword evidence="3" id="KW-1185">Reference proteome</keyword>
<dbReference type="EMBL" id="KV417535">
    <property type="protein sequence ID" value="KZP22970.1"/>
    <property type="molecule type" value="Genomic_DNA"/>
</dbReference>
<evidence type="ECO:0000256" key="1">
    <source>
        <dbReference type="SAM" id="MobiDB-lite"/>
    </source>
</evidence>
<dbReference type="OrthoDB" id="3059115at2759"/>
<name>A0A166LHS7_9AGAM</name>